<feature type="domain" description="Dynamin N-terminal" evidence="3">
    <location>
        <begin position="144"/>
        <end position="379"/>
    </location>
</feature>
<feature type="coiled-coil region" evidence="1">
    <location>
        <begin position="916"/>
        <end position="943"/>
    </location>
</feature>
<keyword evidence="5" id="KW-1185">Reference proteome</keyword>
<proteinExistence type="predicted"/>
<sequence>MRKGTSHPGHSGAKTRGRYEVEDEDDSSSSDDNSSTPHHPYSAKVKSGPRPSKRPRIQKELSETSVPSNNEVDHLVPPLPPWSLGTGANDGYTPEKAFEMLKRYVEHLMVILTNPELGLSPTRMTAWREHLLQLKSKCAPQTVIAVLGMTGSGKSSMLNALLDESEFLPSSCMGACTAAVVELSYHDKDTIDAVITFFTVEEWAQELRYLRSDLFDGDGNLDDDLSELVEAAKAKFNAIYTDLSLEALGQYSIDELLQHSDVHKVLGTVKKISCSNARDFHDELATFMESQEELDNMTTFSMSTKAEAASQMWPLVKSIKCQLKADVLSTGAILVDLPGDKDTNAARAKIAQDYLQKSDAFFIVAPINRAVNDKVAQELLGRAFKSQLLMDGCYNDEAITFICSKTDHISSREMISTLRTLRRDKAVQSVTTNMKALEVKISQDQQKFDKARTELARLNAEATRLQTEADKSRQIRSSQSVKLSQSQLDQVAASLDARRGEIQDLNCKISQAEFSLKDCNQQRDALCALARNRYTKAKMKKHFMTGLKALENADTVKVDPDSSDSKAFQRDYSQVNLKVFCISADDYSKGKGMQGLRQHIKEITWSRRDEAVQKAIELLKQFVCSIELYLHADGRACSEGGEKLRNIVTRQSTALIEAWAGVSSRKNKKLKKELRRAIKPAMLHGARLAQREAVSALNKFGNETTSYKTYRATMVRDGAFRKDLNEIFVSPLIEQVAYDWKNAFDAGVKALFLDIAEMLMESAERAFKAIEDGSGEELRGQLQAVTRQQRTIAATSFKTIAETATLKIKDIQKDLSRKITPDIQYQLHETYADAARQRGRGCLNRMKNKVLAYVEEHTAEMFAYSTRQTGDRLDQLADKVESILNADLKSLERMMSLNYSGIWEAMKASPGQIKLREAVRQRLEELKRSAARLTSLAKKADSDMRLQQQRARQS</sequence>
<dbReference type="InterPro" id="IPR027417">
    <property type="entry name" value="P-loop_NTPase"/>
</dbReference>
<dbReference type="AlphaFoldDB" id="A0A167MHK4"/>
<evidence type="ECO:0000256" key="2">
    <source>
        <dbReference type="SAM" id="MobiDB-lite"/>
    </source>
</evidence>
<gene>
    <name evidence="4" type="ORF">CALVIDRAFT_110717</name>
</gene>
<dbReference type="Proteomes" id="UP000076738">
    <property type="component" value="Unassembled WGS sequence"/>
</dbReference>
<dbReference type="STRING" id="1330018.A0A167MHK4"/>
<dbReference type="SUPFAM" id="SSF52540">
    <property type="entry name" value="P-loop containing nucleoside triphosphate hydrolases"/>
    <property type="match status" value="2"/>
</dbReference>
<reference evidence="4 5" key="1">
    <citation type="journal article" date="2016" name="Mol. Biol. Evol.">
        <title>Comparative Genomics of Early-Diverging Mushroom-Forming Fungi Provides Insights into the Origins of Lignocellulose Decay Capabilities.</title>
        <authorList>
            <person name="Nagy L.G."/>
            <person name="Riley R."/>
            <person name="Tritt A."/>
            <person name="Adam C."/>
            <person name="Daum C."/>
            <person name="Floudas D."/>
            <person name="Sun H."/>
            <person name="Yadav J.S."/>
            <person name="Pangilinan J."/>
            <person name="Larsson K.H."/>
            <person name="Matsuura K."/>
            <person name="Barry K."/>
            <person name="Labutti K."/>
            <person name="Kuo R."/>
            <person name="Ohm R.A."/>
            <person name="Bhattacharya S.S."/>
            <person name="Shirouzu T."/>
            <person name="Yoshinaga Y."/>
            <person name="Martin F.M."/>
            <person name="Grigoriev I.V."/>
            <person name="Hibbett D.S."/>
        </authorList>
    </citation>
    <scope>NUCLEOTIDE SEQUENCE [LARGE SCALE GENOMIC DNA]</scope>
    <source>
        <strain evidence="4 5">TUFC12733</strain>
    </source>
</reference>
<keyword evidence="1" id="KW-0175">Coiled coil</keyword>
<feature type="coiled-coil region" evidence="1">
    <location>
        <begin position="434"/>
        <end position="475"/>
    </location>
</feature>
<accession>A0A167MHK4</accession>
<evidence type="ECO:0000313" key="4">
    <source>
        <dbReference type="EMBL" id="KZO96719.1"/>
    </source>
</evidence>
<feature type="region of interest" description="Disordered" evidence="2">
    <location>
        <begin position="1"/>
        <end position="88"/>
    </location>
</feature>
<name>A0A167MHK4_CALVF</name>
<dbReference type="Pfam" id="PF00350">
    <property type="entry name" value="Dynamin_N"/>
    <property type="match status" value="1"/>
</dbReference>
<dbReference type="OrthoDB" id="3598281at2759"/>
<dbReference type="PANTHER" id="PTHR36681:SF3">
    <property type="entry name" value="NUCLEAR GTPASE, GERMINAL CENTER-ASSOCIATED, TANDEM DUPLICATE 3"/>
    <property type="match status" value="1"/>
</dbReference>
<evidence type="ECO:0000256" key="1">
    <source>
        <dbReference type="SAM" id="Coils"/>
    </source>
</evidence>
<protein>
    <recommendedName>
        <fullName evidence="3">Dynamin N-terminal domain-containing protein</fullName>
    </recommendedName>
</protein>
<evidence type="ECO:0000313" key="5">
    <source>
        <dbReference type="Proteomes" id="UP000076738"/>
    </source>
</evidence>
<dbReference type="Gene3D" id="3.40.50.300">
    <property type="entry name" value="P-loop containing nucleotide triphosphate hydrolases"/>
    <property type="match status" value="1"/>
</dbReference>
<dbReference type="PANTHER" id="PTHR36681">
    <property type="entry name" value="NUCLEAR GTPASE, GERMINAL CENTER-ASSOCIATED, TANDEM DUPLICATE 3"/>
    <property type="match status" value="1"/>
</dbReference>
<organism evidence="4 5">
    <name type="scientific">Calocera viscosa (strain TUFC12733)</name>
    <dbReference type="NCBI Taxonomy" id="1330018"/>
    <lineage>
        <taxon>Eukaryota</taxon>
        <taxon>Fungi</taxon>
        <taxon>Dikarya</taxon>
        <taxon>Basidiomycota</taxon>
        <taxon>Agaricomycotina</taxon>
        <taxon>Dacrymycetes</taxon>
        <taxon>Dacrymycetales</taxon>
        <taxon>Dacrymycetaceae</taxon>
        <taxon>Calocera</taxon>
    </lineage>
</organism>
<dbReference type="EMBL" id="KV417283">
    <property type="protein sequence ID" value="KZO96719.1"/>
    <property type="molecule type" value="Genomic_DNA"/>
</dbReference>
<dbReference type="InterPro" id="IPR045063">
    <property type="entry name" value="Dynamin_N"/>
</dbReference>
<evidence type="ECO:0000259" key="3">
    <source>
        <dbReference type="Pfam" id="PF00350"/>
    </source>
</evidence>